<reference evidence="2" key="1">
    <citation type="journal article" date="2019" name="Curr. Biol.">
        <title>Genome Sequence of Striga asiatica Provides Insight into the Evolution of Plant Parasitism.</title>
        <authorList>
            <person name="Yoshida S."/>
            <person name="Kim S."/>
            <person name="Wafula E.K."/>
            <person name="Tanskanen J."/>
            <person name="Kim Y.M."/>
            <person name="Honaas L."/>
            <person name="Yang Z."/>
            <person name="Spallek T."/>
            <person name="Conn C.E."/>
            <person name="Ichihashi Y."/>
            <person name="Cheong K."/>
            <person name="Cui S."/>
            <person name="Der J.P."/>
            <person name="Gundlach H."/>
            <person name="Jiao Y."/>
            <person name="Hori C."/>
            <person name="Ishida J.K."/>
            <person name="Kasahara H."/>
            <person name="Kiba T."/>
            <person name="Kim M.S."/>
            <person name="Koo N."/>
            <person name="Laohavisit A."/>
            <person name="Lee Y.H."/>
            <person name="Lumba S."/>
            <person name="McCourt P."/>
            <person name="Mortimer J.C."/>
            <person name="Mutuku J.M."/>
            <person name="Nomura T."/>
            <person name="Sasaki-Sekimoto Y."/>
            <person name="Seto Y."/>
            <person name="Wang Y."/>
            <person name="Wakatake T."/>
            <person name="Sakakibara H."/>
            <person name="Demura T."/>
            <person name="Yamaguchi S."/>
            <person name="Yoneyama K."/>
            <person name="Manabe R.I."/>
            <person name="Nelson D.C."/>
            <person name="Schulman A.H."/>
            <person name="Timko M.P."/>
            <person name="dePamphilis C.W."/>
            <person name="Choi D."/>
            <person name="Shirasu K."/>
        </authorList>
    </citation>
    <scope>NUCLEOTIDE SEQUENCE [LARGE SCALE GENOMIC DNA]</scope>
    <source>
        <strain evidence="2">cv. UVA1</strain>
    </source>
</reference>
<organism evidence="1 2">
    <name type="scientific">Striga asiatica</name>
    <name type="common">Asiatic witchweed</name>
    <name type="synonym">Buchnera asiatica</name>
    <dbReference type="NCBI Taxonomy" id="4170"/>
    <lineage>
        <taxon>Eukaryota</taxon>
        <taxon>Viridiplantae</taxon>
        <taxon>Streptophyta</taxon>
        <taxon>Embryophyta</taxon>
        <taxon>Tracheophyta</taxon>
        <taxon>Spermatophyta</taxon>
        <taxon>Magnoliopsida</taxon>
        <taxon>eudicotyledons</taxon>
        <taxon>Gunneridae</taxon>
        <taxon>Pentapetalae</taxon>
        <taxon>asterids</taxon>
        <taxon>lamiids</taxon>
        <taxon>Lamiales</taxon>
        <taxon>Orobanchaceae</taxon>
        <taxon>Buchnereae</taxon>
        <taxon>Striga</taxon>
    </lineage>
</organism>
<dbReference type="AlphaFoldDB" id="A0A5A7QDH7"/>
<proteinExistence type="predicted"/>
<protein>
    <submittedName>
        <fullName evidence="1">Acidic fibroblast growth factor intracellular-binding protein</fullName>
    </submittedName>
</protein>
<gene>
    <name evidence="1" type="ORF">STAS_19220</name>
</gene>
<accession>A0A5A7QDH7</accession>
<name>A0A5A7QDH7_STRAF</name>
<evidence type="ECO:0000313" key="1">
    <source>
        <dbReference type="EMBL" id="GER42427.1"/>
    </source>
</evidence>
<dbReference type="Proteomes" id="UP000325081">
    <property type="component" value="Unassembled WGS sequence"/>
</dbReference>
<dbReference type="OrthoDB" id="10531422at2759"/>
<keyword evidence="2" id="KW-1185">Reference proteome</keyword>
<comment type="caution">
    <text evidence="1">The sequence shown here is derived from an EMBL/GenBank/DDBJ whole genome shotgun (WGS) entry which is preliminary data.</text>
</comment>
<feature type="non-terminal residue" evidence="1">
    <location>
        <position position="118"/>
    </location>
</feature>
<feature type="non-terminal residue" evidence="1">
    <location>
        <position position="1"/>
    </location>
</feature>
<evidence type="ECO:0000313" key="2">
    <source>
        <dbReference type="Proteomes" id="UP000325081"/>
    </source>
</evidence>
<dbReference type="EMBL" id="BKCP01006328">
    <property type="protein sequence ID" value="GER42427.1"/>
    <property type="molecule type" value="Genomic_DNA"/>
</dbReference>
<sequence length="118" mass="13675">SSSSDDAFSLTKQLIEKPLGDDTFFEELNCEVIQTCLFHIPVIISSFLTSTSRPHGGTTNSRRYICRDREGRHELIINYYFKGDDSKIKQVQDKKVHKNLKKDLIDHLWELHGSHQID</sequence>